<keyword evidence="6" id="KW-1185">Reference proteome</keyword>
<feature type="domain" description="PLAC" evidence="5">
    <location>
        <begin position="331"/>
        <end position="370"/>
    </location>
</feature>
<dbReference type="Pfam" id="PF08686">
    <property type="entry name" value="PLAC"/>
    <property type="match status" value="1"/>
</dbReference>
<dbReference type="InterPro" id="IPR010909">
    <property type="entry name" value="PLAC"/>
</dbReference>
<dbReference type="InterPro" id="IPR003599">
    <property type="entry name" value="Ig_sub"/>
</dbReference>
<dbReference type="GO" id="GO:0005886">
    <property type="term" value="C:plasma membrane"/>
    <property type="evidence" value="ECO:0007669"/>
    <property type="project" value="TreeGrafter"/>
</dbReference>
<dbReference type="Pfam" id="PF07679">
    <property type="entry name" value="I-set"/>
    <property type="match status" value="1"/>
</dbReference>
<dbReference type="Gene3D" id="2.60.40.10">
    <property type="entry name" value="Immunoglobulins"/>
    <property type="match status" value="2"/>
</dbReference>
<dbReference type="InterPro" id="IPR036179">
    <property type="entry name" value="Ig-like_dom_sf"/>
</dbReference>
<evidence type="ECO:0000313" key="7">
    <source>
        <dbReference type="RefSeq" id="XP_013907756.1"/>
    </source>
</evidence>
<reference evidence="7" key="1">
    <citation type="submission" date="2025-08" db="UniProtKB">
        <authorList>
            <consortium name="RefSeq"/>
        </authorList>
    </citation>
    <scope>IDENTIFICATION</scope>
    <source>
        <tissue evidence="7">Skeletal muscle</tissue>
    </source>
</reference>
<protein>
    <submittedName>
        <fullName evidence="7">Papilin</fullName>
    </submittedName>
</protein>
<dbReference type="PROSITE" id="PS50900">
    <property type="entry name" value="PLAC"/>
    <property type="match status" value="1"/>
</dbReference>
<keyword evidence="1" id="KW-0732">Signal</keyword>
<evidence type="ECO:0000256" key="3">
    <source>
        <dbReference type="SAM" id="MobiDB-lite"/>
    </source>
</evidence>
<dbReference type="PROSITE" id="PS50835">
    <property type="entry name" value="IG_LIKE"/>
    <property type="match status" value="1"/>
</dbReference>
<evidence type="ECO:0000259" key="5">
    <source>
        <dbReference type="PROSITE" id="PS50900"/>
    </source>
</evidence>
<gene>
    <name evidence="7" type="primary">PAPLN</name>
</gene>
<dbReference type="GO" id="GO:0007156">
    <property type="term" value="P:homophilic cell adhesion via plasma membrane adhesion molecules"/>
    <property type="evidence" value="ECO:0007669"/>
    <property type="project" value="TreeGrafter"/>
</dbReference>
<dbReference type="PANTHER" id="PTHR10075">
    <property type="entry name" value="BASIGIN RELATED"/>
    <property type="match status" value="1"/>
</dbReference>
<dbReference type="OrthoDB" id="9948486at2759"/>
<dbReference type="InterPro" id="IPR013783">
    <property type="entry name" value="Ig-like_fold"/>
</dbReference>
<feature type="compositionally biased region" description="Polar residues" evidence="3">
    <location>
        <begin position="82"/>
        <end position="99"/>
    </location>
</feature>
<dbReference type="InterPro" id="IPR007110">
    <property type="entry name" value="Ig-like_dom"/>
</dbReference>
<feature type="region of interest" description="Disordered" evidence="3">
    <location>
        <begin position="1"/>
        <end position="99"/>
    </location>
</feature>
<dbReference type="CTD" id="89932"/>
<proteinExistence type="predicted"/>
<dbReference type="RefSeq" id="XP_013907756.1">
    <property type="nucleotide sequence ID" value="XM_014052281.1"/>
</dbReference>
<keyword evidence="2" id="KW-0393">Immunoglobulin domain</keyword>
<dbReference type="GeneID" id="106537940"/>
<dbReference type="GO" id="GO:0030424">
    <property type="term" value="C:axon"/>
    <property type="evidence" value="ECO:0007669"/>
    <property type="project" value="TreeGrafter"/>
</dbReference>
<name>A0A6I9X062_9SAUR</name>
<dbReference type="SMART" id="SM00409">
    <property type="entry name" value="IG"/>
    <property type="match status" value="2"/>
</dbReference>
<dbReference type="InterPro" id="IPR013098">
    <property type="entry name" value="Ig_I-set"/>
</dbReference>
<dbReference type="AlphaFoldDB" id="A0A6I9X062"/>
<evidence type="ECO:0000259" key="4">
    <source>
        <dbReference type="PROSITE" id="PS50835"/>
    </source>
</evidence>
<evidence type="ECO:0000256" key="2">
    <source>
        <dbReference type="ARBA" id="ARBA00023319"/>
    </source>
</evidence>
<sequence>MSHLTGETSILPGRHPHSVIIQGTGGLRSPYHHEQSPSPWVFNEPGEKPLGFNHQAPSPRHGNRHPNLQDLPVTGQVRQPKGPSSQGTGDKASSSTSSVPVIRQDDFLHISGSLGQAPCKGTPVSPVATTEGQQKQFLEIDQGFPEDEALPPVVAISCHEEGPPVQGTRTTTPVHLAGTLTSASRHKQQPDGALLISHLAAEDAGFFTCIASNGRDQDQKNVQIRLRGDLRIIDLLPRLSVSEGENAHLHCDVMGNNVNIRWSRNGVPVRSDGHRIRVSQDGSLFLNNVQLGDEGSYTCNAYSGNHSVSASTDVKVIKKRPEVPASHPVDASRECVDQPHLANCDLILQAQLCNNEYYSSFCCASCSRRYG</sequence>
<dbReference type="PANTHER" id="PTHR10075:SF100">
    <property type="entry name" value="FASCICLIN-2"/>
    <property type="match status" value="1"/>
</dbReference>
<dbReference type="InterPro" id="IPR003598">
    <property type="entry name" value="Ig_sub2"/>
</dbReference>
<dbReference type="GO" id="GO:0070593">
    <property type="term" value="P:dendrite self-avoidance"/>
    <property type="evidence" value="ECO:0007669"/>
    <property type="project" value="TreeGrafter"/>
</dbReference>
<evidence type="ECO:0000256" key="1">
    <source>
        <dbReference type="ARBA" id="ARBA00022729"/>
    </source>
</evidence>
<dbReference type="SMART" id="SM00408">
    <property type="entry name" value="IGc2"/>
    <property type="match status" value="1"/>
</dbReference>
<dbReference type="KEGG" id="tsr:106537940"/>
<accession>A0A6I9X062</accession>
<dbReference type="GO" id="GO:0007411">
    <property type="term" value="P:axon guidance"/>
    <property type="evidence" value="ECO:0007669"/>
    <property type="project" value="TreeGrafter"/>
</dbReference>
<feature type="domain" description="Ig-like" evidence="4">
    <location>
        <begin position="230"/>
        <end position="315"/>
    </location>
</feature>
<dbReference type="GO" id="GO:0098632">
    <property type="term" value="F:cell-cell adhesion mediator activity"/>
    <property type="evidence" value="ECO:0007669"/>
    <property type="project" value="TreeGrafter"/>
</dbReference>
<organism evidence="6 7">
    <name type="scientific">Thamnophis sirtalis</name>
    <dbReference type="NCBI Taxonomy" id="35019"/>
    <lineage>
        <taxon>Eukaryota</taxon>
        <taxon>Metazoa</taxon>
        <taxon>Chordata</taxon>
        <taxon>Craniata</taxon>
        <taxon>Vertebrata</taxon>
        <taxon>Euteleostomi</taxon>
        <taxon>Lepidosauria</taxon>
        <taxon>Squamata</taxon>
        <taxon>Bifurcata</taxon>
        <taxon>Unidentata</taxon>
        <taxon>Episquamata</taxon>
        <taxon>Toxicofera</taxon>
        <taxon>Serpentes</taxon>
        <taxon>Colubroidea</taxon>
        <taxon>Colubridae</taxon>
        <taxon>Natricinae</taxon>
        <taxon>Thamnophis</taxon>
    </lineage>
</organism>
<dbReference type="Proteomes" id="UP000504617">
    <property type="component" value="Unplaced"/>
</dbReference>
<dbReference type="SUPFAM" id="SSF48726">
    <property type="entry name" value="Immunoglobulin"/>
    <property type="match status" value="2"/>
</dbReference>
<evidence type="ECO:0000313" key="6">
    <source>
        <dbReference type="Proteomes" id="UP000504617"/>
    </source>
</evidence>